<protein>
    <submittedName>
        <fullName evidence="7">Homologous-pairing protein-like protein 2</fullName>
    </submittedName>
</protein>
<evidence type="ECO:0000313" key="8">
    <source>
        <dbReference type="Proteomes" id="UP000799437"/>
    </source>
</evidence>
<keyword evidence="3" id="KW-0233">DNA recombination</keyword>
<dbReference type="GO" id="GO:0007129">
    <property type="term" value="P:homologous chromosome pairing at meiosis"/>
    <property type="evidence" value="ECO:0007669"/>
    <property type="project" value="TreeGrafter"/>
</dbReference>
<dbReference type="EMBL" id="ML996572">
    <property type="protein sequence ID" value="KAF2758180.1"/>
    <property type="molecule type" value="Genomic_DNA"/>
</dbReference>
<gene>
    <name evidence="7" type="ORF">EJ05DRAFT_476438</name>
</gene>
<dbReference type="GO" id="GO:0000794">
    <property type="term" value="C:condensed nuclear chromosome"/>
    <property type="evidence" value="ECO:0007669"/>
    <property type="project" value="TreeGrafter"/>
</dbReference>
<dbReference type="Pfam" id="PF07106">
    <property type="entry name" value="WHD_TBPIP"/>
    <property type="match status" value="1"/>
</dbReference>
<dbReference type="GO" id="GO:0120230">
    <property type="term" value="F:recombinase activator activity"/>
    <property type="evidence" value="ECO:0007669"/>
    <property type="project" value="TreeGrafter"/>
</dbReference>
<dbReference type="InterPro" id="IPR036388">
    <property type="entry name" value="WH-like_DNA-bd_sf"/>
</dbReference>
<dbReference type="GO" id="GO:0000709">
    <property type="term" value="P:meiotic joint molecule formation"/>
    <property type="evidence" value="ECO:0007669"/>
    <property type="project" value="TreeGrafter"/>
</dbReference>
<dbReference type="OrthoDB" id="272266at2759"/>
<dbReference type="Gene3D" id="1.10.10.10">
    <property type="entry name" value="Winged helix-like DNA-binding domain superfamily/Winged helix DNA-binding domain"/>
    <property type="match status" value="1"/>
</dbReference>
<keyword evidence="5" id="KW-0469">Meiosis</keyword>
<sequence>MAPRKEPKEPRENAADMILTYLRKQNRPYSATDISANLHNKVTKAATAKLLKDLHERKEIEGRAAGKQIVYHSVQSADDGASPEDLAAIDAQINTYRFQTSDLQASIKVLKGRLYTLSSTMSTVDLVATMASLDAERAEILARLSPLRAGSVKPVDTAEMKHVDAELNKWTGIEVRRRKIEAEMWALMRDLLPEGTDHAELREKLGLDE</sequence>
<dbReference type="GO" id="GO:0120231">
    <property type="term" value="C:DNA recombinase auxiliary factor complex"/>
    <property type="evidence" value="ECO:0007669"/>
    <property type="project" value="TreeGrafter"/>
</dbReference>
<dbReference type="GeneID" id="54485086"/>
<organism evidence="7 8">
    <name type="scientific">Pseudovirgaria hyperparasitica</name>
    <dbReference type="NCBI Taxonomy" id="470096"/>
    <lineage>
        <taxon>Eukaryota</taxon>
        <taxon>Fungi</taxon>
        <taxon>Dikarya</taxon>
        <taxon>Ascomycota</taxon>
        <taxon>Pezizomycotina</taxon>
        <taxon>Dothideomycetes</taxon>
        <taxon>Dothideomycetes incertae sedis</taxon>
        <taxon>Acrospermales</taxon>
        <taxon>Acrospermaceae</taxon>
        <taxon>Pseudovirgaria</taxon>
    </lineage>
</organism>
<reference evidence="7" key="1">
    <citation type="journal article" date="2020" name="Stud. Mycol.">
        <title>101 Dothideomycetes genomes: a test case for predicting lifestyles and emergence of pathogens.</title>
        <authorList>
            <person name="Haridas S."/>
            <person name="Albert R."/>
            <person name="Binder M."/>
            <person name="Bloem J."/>
            <person name="Labutti K."/>
            <person name="Salamov A."/>
            <person name="Andreopoulos B."/>
            <person name="Baker S."/>
            <person name="Barry K."/>
            <person name="Bills G."/>
            <person name="Bluhm B."/>
            <person name="Cannon C."/>
            <person name="Castanera R."/>
            <person name="Culley D."/>
            <person name="Daum C."/>
            <person name="Ezra D."/>
            <person name="Gonzalez J."/>
            <person name="Henrissat B."/>
            <person name="Kuo A."/>
            <person name="Liang C."/>
            <person name="Lipzen A."/>
            <person name="Lutzoni F."/>
            <person name="Magnuson J."/>
            <person name="Mondo S."/>
            <person name="Nolan M."/>
            <person name="Ohm R."/>
            <person name="Pangilinan J."/>
            <person name="Park H.-J."/>
            <person name="Ramirez L."/>
            <person name="Alfaro M."/>
            <person name="Sun H."/>
            <person name="Tritt A."/>
            <person name="Yoshinaga Y."/>
            <person name="Zwiers L.-H."/>
            <person name="Turgeon B."/>
            <person name="Goodwin S."/>
            <person name="Spatafora J."/>
            <person name="Crous P."/>
            <person name="Grigoriev I."/>
        </authorList>
    </citation>
    <scope>NUCLEOTIDE SEQUENCE</scope>
    <source>
        <strain evidence="7">CBS 121739</strain>
    </source>
</reference>
<keyword evidence="8" id="KW-1185">Reference proteome</keyword>
<evidence type="ECO:0000259" key="6">
    <source>
        <dbReference type="Pfam" id="PF07106"/>
    </source>
</evidence>
<proteinExistence type="inferred from homology"/>
<dbReference type="InterPro" id="IPR010776">
    <property type="entry name" value="Hop2_WH_dom"/>
</dbReference>
<feature type="domain" description="Homologous-pairing protein 2 winged helix" evidence="6">
    <location>
        <begin position="13"/>
        <end position="71"/>
    </location>
</feature>
<evidence type="ECO:0000313" key="7">
    <source>
        <dbReference type="EMBL" id="KAF2758180.1"/>
    </source>
</evidence>
<dbReference type="AlphaFoldDB" id="A0A6A6W898"/>
<dbReference type="GO" id="GO:0010774">
    <property type="term" value="P:meiotic strand invasion involved in reciprocal meiotic recombination"/>
    <property type="evidence" value="ECO:0007669"/>
    <property type="project" value="TreeGrafter"/>
</dbReference>
<comment type="similarity">
    <text evidence="2">Belongs to the HOP2 family.</text>
</comment>
<evidence type="ECO:0000256" key="2">
    <source>
        <dbReference type="ARBA" id="ARBA00007922"/>
    </source>
</evidence>
<accession>A0A6A6W898</accession>
<evidence type="ECO:0000256" key="3">
    <source>
        <dbReference type="ARBA" id="ARBA00023172"/>
    </source>
</evidence>
<dbReference type="RefSeq" id="XP_033600631.1">
    <property type="nucleotide sequence ID" value="XM_033744032.1"/>
</dbReference>
<name>A0A6A6W898_9PEZI</name>
<dbReference type="PANTHER" id="PTHR15938">
    <property type="entry name" value="TBP-1 INTERACTING PROTEIN"/>
    <property type="match status" value="1"/>
</dbReference>
<evidence type="ECO:0000256" key="4">
    <source>
        <dbReference type="ARBA" id="ARBA00023242"/>
    </source>
</evidence>
<evidence type="ECO:0000256" key="5">
    <source>
        <dbReference type="ARBA" id="ARBA00023254"/>
    </source>
</evidence>
<dbReference type="PANTHER" id="PTHR15938:SF0">
    <property type="entry name" value="HOMOLOGOUS-PAIRING PROTEIN 2 HOMOLOG"/>
    <property type="match status" value="1"/>
</dbReference>
<evidence type="ECO:0000256" key="1">
    <source>
        <dbReference type="ARBA" id="ARBA00004123"/>
    </source>
</evidence>
<comment type="subcellular location">
    <subcellularLocation>
        <location evidence="1">Nucleus</location>
    </subcellularLocation>
</comment>
<dbReference type="Proteomes" id="UP000799437">
    <property type="component" value="Unassembled WGS sequence"/>
</dbReference>
<keyword evidence="4" id="KW-0539">Nucleus</keyword>
<dbReference type="GO" id="GO:0003690">
    <property type="term" value="F:double-stranded DNA binding"/>
    <property type="evidence" value="ECO:0007669"/>
    <property type="project" value="TreeGrafter"/>
</dbReference>